<name>A0ABM4ZFF4_VULVU</name>
<feature type="region of interest" description="Disordered" evidence="1">
    <location>
        <begin position="200"/>
        <end position="237"/>
    </location>
</feature>
<evidence type="ECO:0000313" key="2">
    <source>
        <dbReference type="Proteomes" id="UP001652641"/>
    </source>
</evidence>
<evidence type="ECO:0000313" key="3">
    <source>
        <dbReference type="RefSeq" id="XP_072601281.1"/>
    </source>
</evidence>
<feature type="compositionally biased region" description="Pro residues" evidence="1">
    <location>
        <begin position="205"/>
        <end position="224"/>
    </location>
</feature>
<accession>A0ABM4ZFF4</accession>
<evidence type="ECO:0008006" key="4">
    <source>
        <dbReference type="Google" id="ProtNLM"/>
    </source>
</evidence>
<dbReference type="Proteomes" id="UP001652641">
    <property type="component" value="Unplaced"/>
</dbReference>
<reference evidence="3" key="1">
    <citation type="submission" date="2025-08" db="UniProtKB">
        <authorList>
            <consortium name="RefSeq"/>
        </authorList>
    </citation>
    <scope>IDENTIFICATION</scope>
    <source>
        <tissue evidence="3">Cell line</tissue>
    </source>
</reference>
<feature type="region of interest" description="Disordered" evidence="1">
    <location>
        <begin position="163"/>
        <end position="184"/>
    </location>
</feature>
<sequence length="333" mass="32965">MSSTEGELSGAYIWIPSDFAPWRGAVKAGEGLPCEVGARRVQGGETVGGVWAGVGSSLPQGSLRSQLVSPGACLLPPPPLIGQAREAGALPLAGGCVCPCQGGGGVSAALSLPLGLALGRAAAAAAAAAAGASAAAAARASGSRRRRCLCCCCCCSSSIREPPPPALRPPPPPPLPGPRDTPSASGGCCLPAPPLPPLPSVTCPPLQPSPAPSPTPRIPAPPARAAPAGSGTCGASRGEGELRPGACLTGCRGCTTSSSSSSRRHSSAHRNPILRVRRSCRFCCLQSGSEGSSTAAGTEGPARRTPAAPALWGPRHQHLLAPSFLPSPLEKGP</sequence>
<dbReference type="GeneID" id="140596677"/>
<feature type="compositionally biased region" description="Pro residues" evidence="1">
    <location>
        <begin position="163"/>
        <end position="179"/>
    </location>
</feature>
<organism evidence="2 3">
    <name type="scientific">Vulpes vulpes</name>
    <name type="common">Red fox</name>
    <dbReference type="NCBI Taxonomy" id="9627"/>
    <lineage>
        <taxon>Eukaryota</taxon>
        <taxon>Metazoa</taxon>
        <taxon>Chordata</taxon>
        <taxon>Craniata</taxon>
        <taxon>Vertebrata</taxon>
        <taxon>Euteleostomi</taxon>
        <taxon>Mammalia</taxon>
        <taxon>Eutheria</taxon>
        <taxon>Laurasiatheria</taxon>
        <taxon>Carnivora</taxon>
        <taxon>Caniformia</taxon>
        <taxon>Canidae</taxon>
        <taxon>Vulpes</taxon>
    </lineage>
</organism>
<dbReference type="RefSeq" id="XP_072601281.1">
    <property type="nucleotide sequence ID" value="XM_072745180.1"/>
</dbReference>
<evidence type="ECO:0000256" key="1">
    <source>
        <dbReference type="SAM" id="MobiDB-lite"/>
    </source>
</evidence>
<proteinExistence type="predicted"/>
<gene>
    <name evidence="3" type="primary">LOC140596677</name>
</gene>
<keyword evidence="2" id="KW-1185">Reference proteome</keyword>
<protein>
    <recommendedName>
        <fullName evidence="4">Basic proline-rich protein-like</fullName>
    </recommendedName>
</protein>
<feature type="region of interest" description="Disordered" evidence="1">
    <location>
        <begin position="287"/>
        <end position="333"/>
    </location>
</feature>
<feature type="compositionally biased region" description="Low complexity" evidence="1">
    <location>
        <begin position="287"/>
        <end position="300"/>
    </location>
</feature>